<keyword evidence="1 2" id="KW-0812">Transmembrane</keyword>
<accession>E2S8C8</accession>
<evidence type="ECO:0000313" key="2">
    <source>
        <dbReference type="EMBL" id="EFQ84433.1"/>
    </source>
</evidence>
<protein>
    <submittedName>
        <fullName evidence="2">Transmembrane protein (CHP02611)</fullName>
    </submittedName>
</protein>
<name>E2S8C8_9ACTN</name>
<dbReference type="STRING" id="585531.HMPREF0063_10285"/>
<keyword evidence="1" id="KW-0472">Membrane</keyword>
<evidence type="ECO:0000313" key="3">
    <source>
        <dbReference type="Proteomes" id="UP000003111"/>
    </source>
</evidence>
<dbReference type="RefSeq" id="WP_007079165.1">
    <property type="nucleotide sequence ID" value="NZ_CM001024.1"/>
</dbReference>
<sequence length="160" mass="17308">MMRTAKRVALETVGWILVVAGVAALVLPGPGLILLFAGVAVLSQQYEWAERQVDPLKYRAMKGAAYGVASWSRIALSLLGVSWLAACGVVWLVDPDQPDWWPVADALWLPGGAATGVSLVVSAALALALVVWSYHRFNGKPEALEELERQKDAADEKWGR</sequence>
<proteinExistence type="predicted"/>
<reference evidence="2" key="1">
    <citation type="submission" date="2010-08" db="EMBL/GenBank/DDBJ databases">
        <authorList>
            <person name="Muzny D."/>
            <person name="Qin X."/>
            <person name="Buhay C."/>
            <person name="Dugan-Rocha S."/>
            <person name="Ding Y."/>
            <person name="Chen G."/>
            <person name="Hawes A."/>
            <person name="Holder M."/>
            <person name="Jhangiani S."/>
            <person name="Johnson A."/>
            <person name="Khan Z."/>
            <person name="Li Z."/>
            <person name="Liu W."/>
            <person name="Liu X."/>
            <person name="Perez L."/>
            <person name="Shen H."/>
            <person name="Wang Q."/>
            <person name="Watt J."/>
            <person name="Xi L."/>
            <person name="Xin Y."/>
            <person name="Zhou J."/>
            <person name="Deng J."/>
            <person name="Jiang H."/>
            <person name="Liu Y."/>
            <person name="Qu J."/>
            <person name="Song X.-Z."/>
            <person name="Zhang L."/>
            <person name="Villasana D."/>
            <person name="Johnson A."/>
            <person name="Liu J."/>
            <person name="Liyanage D."/>
            <person name="Lorensuhewa L."/>
            <person name="Robinson T."/>
            <person name="Song A."/>
            <person name="Song B.-B."/>
            <person name="Dinh H."/>
            <person name="Thornton R."/>
            <person name="Coyle M."/>
            <person name="Francisco L."/>
            <person name="Jackson L."/>
            <person name="Javaid M."/>
            <person name="Korchina V."/>
            <person name="Kovar C."/>
            <person name="Mata R."/>
            <person name="Mathew T."/>
            <person name="Ngo R."/>
            <person name="Nguyen L."/>
            <person name="Nguyen N."/>
            <person name="Okwuonu G."/>
            <person name="Ongeri F."/>
            <person name="Pham C."/>
            <person name="Simmons D."/>
            <person name="Wilczek-Boney K."/>
            <person name="Hale W."/>
            <person name="Jakkamsetti A."/>
            <person name="Pham P."/>
            <person name="Ruth R."/>
            <person name="San Lucas F."/>
            <person name="Warren J."/>
            <person name="Zhang J."/>
            <person name="Zhao Z."/>
            <person name="Zhou C."/>
            <person name="Zhu D."/>
            <person name="Lee S."/>
            <person name="Bess C."/>
            <person name="Blankenburg K."/>
            <person name="Forbes L."/>
            <person name="Fu Q."/>
            <person name="Gubbala S."/>
            <person name="Hirani K."/>
            <person name="Jayaseelan J.C."/>
            <person name="Lara F."/>
            <person name="Munidasa M."/>
            <person name="Palculict T."/>
            <person name="Patil S."/>
            <person name="Pu L.-L."/>
            <person name="Saada N."/>
            <person name="Tang L."/>
            <person name="Weissenberger G."/>
            <person name="Zhu Y."/>
            <person name="Hemphill L."/>
            <person name="Shang Y."/>
            <person name="Youmans B."/>
            <person name="Ayvaz T."/>
            <person name="Ross M."/>
            <person name="Santibanez J."/>
            <person name="Aqrawi P."/>
            <person name="Gross S."/>
            <person name="Joshi V."/>
            <person name="Fowler G."/>
            <person name="Nazareth L."/>
            <person name="Reid J."/>
            <person name="Worley K."/>
            <person name="Petrosino J."/>
            <person name="Highlander S."/>
            <person name="Gibbs R."/>
        </authorList>
    </citation>
    <scope>NUCLEOTIDE SEQUENCE [LARGE SCALE GENOMIC DNA]</scope>
    <source>
        <strain evidence="2">DSM 15272</strain>
    </source>
</reference>
<comment type="caution">
    <text evidence="2">The sequence shown here is derived from an EMBL/GenBank/DDBJ whole genome shotgun (WGS) entry which is preliminary data.</text>
</comment>
<feature type="transmembrane region" description="Helical" evidence="1">
    <location>
        <begin position="113"/>
        <end position="134"/>
    </location>
</feature>
<dbReference type="eggNOG" id="COG3087">
    <property type="taxonomic scope" value="Bacteria"/>
</dbReference>
<organism evidence="2 3">
    <name type="scientific">Aeromicrobium marinum DSM 15272</name>
    <dbReference type="NCBI Taxonomy" id="585531"/>
    <lineage>
        <taxon>Bacteria</taxon>
        <taxon>Bacillati</taxon>
        <taxon>Actinomycetota</taxon>
        <taxon>Actinomycetes</taxon>
        <taxon>Propionibacteriales</taxon>
        <taxon>Nocardioidaceae</taxon>
        <taxon>Aeromicrobium</taxon>
    </lineage>
</organism>
<dbReference type="HOGENOM" id="CLU_107965_1_0_11"/>
<dbReference type="Proteomes" id="UP000003111">
    <property type="component" value="Unassembled WGS sequence"/>
</dbReference>
<feature type="transmembrane region" description="Helical" evidence="1">
    <location>
        <begin position="63"/>
        <end position="93"/>
    </location>
</feature>
<dbReference type="Pfam" id="PF09656">
    <property type="entry name" value="PGPGW"/>
    <property type="match status" value="1"/>
</dbReference>
<dbReference type="AlphaFoldDB" id="E2S8C8"/>
<gene>
    <name evidence="2" type="ORF">HMPREF0063_10285</name>
</gene>
<keyword evidence="1" id="KW-1133">Transmembrane helix</keyword>
<dbReference type="InterPro" id="IPR019099">
    <property type="entry name" value="Uncharacterised_PGPGW_TM"/>
</dbReference>
<evidence type="ECO:0000256" key="1">
    <source>
        <dbReference type="SAM" id="Phobius"/>
    </source>
</evidence>
<dbReference type="EMBL" id="ACLF03000002">
    <property type="protein sequence ID" value="EFQ84433.1"/>
    <property type="molecule type" value="Genomic_DNA"/>
</dbReference>
<feature type="transmembrane region" description="Helical" evidence="1">
    <location>
        <begin position="12"/>
        <end position="42"/>
    </location>
</feature>
<keyword evidence="3" id="KW-1185">Reference proteome</keyword>